<keyword evidence="2" id="KW-0574">Periplasm</keyword>
<keyword evidence="1 3" id="KW-0732">Signal</keyword>
<evidence type="ECO:0000313" key="5">
    <source>
        <dbReference type="Proteomes" id="UP000194474"/>
    </source>
</evidence>
<feature type="chain" id="PRO_5010989080" evidence="3">
    <location>
        <begin position="21"/>
        <end position="382"/>
    </location>
</feature>
<accession>A0A1Y6F8F6</accession>
<sequence>MRAIILLTMFFLTAAGGATAAGVKFYPALDGNADARVLLIYSSLDLPTADPMLSSFQRRFPGIAVQYEEFLTSEIHDRVVRETDAGEVTADVVFSSAMDLQIKLANDGYAQQSNLPLSDSWPRWANWRNTAYALTYEPVVFVYHKPSFANMAPPSTRGELEQWLIRNKDTIQGKVGTYDIETAGLGFLFFSRDQEQYRDIWELMAAMGAAGARLHSTTSEILDRVADGRYIFGYNLVGTYAAEWAVREPNIGVVLPEDYTIIMSRIGLVPKASAAPDLGGLFLDYFMSQEGQTVMARELHIAALNPSVEDGNTADAMRTALSGQLRPVPVSPGLLVYLDQVKRARLIDRWRSAFDVSVLRNETPVEADDLYVDGDLWPQSWQ</sequence>
<dbReference type="PANTHER" id="PTHR30006:SF25">
    <property type="entry name" value="PHOSPHOGLYCERATE TRANSPORT REGULATORY PROTEIN PGTC"/>
    <property type="match status" value="1"/>
</dbReference>
<dbReference type="EMBL" id="FXWK01000001">
    <property type="protein sequence ID" value="SMQ68653.1"/>
    <property type="molecule type" value="Genomic_DNA"/>
</dbReference>
<keyword evidence="5" id="KW-1185">Reference proteome</keyword>
<dbReference type="Proteomes" id="UP000194474">
    <property type="component" value="Unassembled WGS sequence"/>
</dbReference>
<dbReference type="RefSeq" id="WP_086469921.1">
    <property type="nucleotide sequence ID" value="NZ_FXWK01000001.1"/>
</dbReference>
<name>A0A1Y6F8F6_9HYPH</name>
<dbReference type="OrthoDB" id="8673316at2"/>
<dbReference type="AlphaFoldDB" id="A0A1Y6F8F6"/>
<gene>
    <name evidence="4" type="ORF">SAMN06295905_1616</name>
</gene>
<dbReference type="PANTHER" id="PTHR30006">
    <property type="entry name" value="THIAMINE-BINDING PERIPLASMIC PROTEIN-RELATED"/>
    <property type="match status" value="1"/>
</dbReference>
<evidence type="ECO:0000256" key="1">
    <source>
        <dbReference type="ARBA" id="ARBA00022729"/>
    </source>
</evidence>
<dbReference type="InterPro" id="IPR006059">
    <property type="entry name" value="SBP"/>
</dbReference>
<dbReference type="SUPFAM" id="SSF53850">
    <property type="entry name" value="Periplasmic binding protein-like II"/>
    <property type="match status" value="1"/>
</dbReference>
<dbReference type="GO" id="GO:0030288">
    <property type="term" value="C:outer membrane-bounded periplasmic space"/>
    <property type="evidence" value="ECO:0007669"/>
    <property type="project" value="TreeGrafter"/>
</dbReference>
<protein>
    <submittedName>
        <fullName evidence="4">Iron(III) transport system substrate-binding protein</fullName>
    </submittedName>
</protein>
<dbReference type="Pfam" id="PF13416">
    <property type="entry name" value="SBP_bac_8"/>
    <property type="match status" value="1"/>
</dbReference>
<reference evidence="5" key="1">
    <citation type="submission" date="2017-04" db="EMBL/GenBank/DDBJ databases">
        <authorList>
            <person name="Varghese N."/>
            <person name="Submissions S."/>
        </authorList>
    </citation>
    <scope>NUCLEOTIDE SEQUENCE [LARGE SCALE GENOMIC DNA]</scope>
</reference>
<evidence type="ECO:0000256" key="2">
    <source>
        <dbReference type="ARBA" id="ARBA00022764"/>
    </source>
</evidence>
<proteinExistence type="predicted"/>
<organism evidence="4 5">
    <name type="scientific">Devosia lucknowensis</name>
    <dbReference type="NCBI Taxonomy" id="1096929"/>
    <lineage>
        <taxon>Bacteria</taxon>
        <taxon>Pseudomonadati</taxon>
        <taxon>Pseudomonadota</taxon>
        <taxon>Alphaproteobacteria</taxon>
        <taxon>Hyphomicrobiales</taxon>
        <taxon>Devosiaceae</taxon>
        <taxon>Devosia</taxon>
    </lineage>
</organism>
<evidence type="ECO:0000256" key="3">
    <source>
        <dbReference type="SAM" id="SignalP"/>
    </source>
</evidence>
<feature type="signal peptide" evidence="3">
    <location>
        <begin position="1"/>
        <end position="20"/>
    </location>
</feature>
<evidence type="ECO:0000313" key="4">
    <source>
        <dbReference type="EMBL" id="SMQ68653.1"/>
    </source>
</evidence>
<dbReference type="Gene3D" id="3.40.190.10">
    <property type="entry name" value="Periplasmic binding protein-like II"/>
    <property type="match status" value="2"/>
</dbReference>